<dbReference type="Proteomes" id="UP000321479">
    <property type="component" value="Chromosome"/>
</dbReference>
<dbReference type="PROSITE" id="PS51257">
    <property type="entry name" value="PROKAR_LIPOPROTEIN"/>
    <property type="match status" value="1"/>
</dbReference>
<name>A0A5B8UX08_9SPHI</name>
<gene>
    <name evidence="3" type="ORF">FRZ54_13300</name>
</gene>
<reference evidence="3 4" key="1">
    <citation type="journal article" date="2017" name="Curr. Microbiol.">
        <title>Mucilaginibacter ginsenosidivorans sp. nov., Isolated from Soil of Ginseng Field.</title>
        <authorList>
            <person name="Kim M.M."/>
            <person name="Siddiqi M.Z."/>
            <person name="Im W.T."/>
        </authorList>
    </citation>
    <scope>NUCLEOTIDE SEQUENCE [LARGE SCALE GENOMIC DNA]</scope>
    <source>
        <strain evidence="3 4">Gsoil 3017</strain>
    </source>
</reference>
<evidence type="ECO:0000256" key="1">
    <source>
        <dbReference type="SAM" id="SignalP"/>
    </source>
</evidence>
<dbReference type="InterPro" id="IPR025510">
    <property type="entry name" value="DUF4397"/>
</dbReference>
<feature type="signal peptide" evidence="1">
    <location>
        <begin position="1"/>
        <end position="28"/>
    </location>
</feature>
<dbReference type="RefSeq" id="WP_147032088.1">
    <property type="nucleotide sequence ID" value="NZ_CP042436.1"/>
</dbReference>
<organism evidence="3 4">
    <name type="scientific">Mucilaginibacter ginsenosidivorans</name>
    <dbReference type="NCBI Taxonomy" id="398053"/>
    <lineage>
        <taxon>Bacteria</taxon>
        <taxon>Pseudomonadati</taxon>
        <taxon>Bacteroidota</taxon>
        <taxon>Sphingobacteriia</taxon>
        <taxon>Sphingobacteriales</taxon>
        <taxon>Sphingobacteriaceae</taxon>
        <taxon>Mucilaginibacter</taxon>
    </lineage>
</organism>
<feature type="domain" description="DUF4397" evidence="2">
    <location>
        <begin position="41"/>
        <end position="146"/>
    </location>
</feature>
<sequence>MKTNFNTRSLKPASLLFSAIILVSVAFTSCTKDKANTSLSAYVQVANSAEGSAPQDFYLDNSKVTTSAVAYGQSSTFIESSAGDRMGAFKNTGSATTNTSVNLSLSAGKYYTVFYVDGNTHTTVQDDRTAPPSGKARIRFINLSSALSSNVDFALSGGAKLASAIGFKGASEYYDVDPASSFSVSASGSSSALVNIPTTIQAGHIYTIFVSGDTNATVSYHLVTES</sequence>
<dbReference type="Pfam" id="PF14344">
    <property type="entry name" value="DUF4397"/>
    <property type="match status" value="1"/>
</dbReference>
<accession>A0A5B8UX08</accession>
<evidence type="ECO:0000313" key="3">
    <source>
        <dbReference type="EMBL" id="QEC63513.1"/>
    </source>
</evidence>
<evidence type="ECO:0000313" key="4">
    <source>
        <dbReference type="Proteomes" id="UP000321479"/>
    </source>
</evidence>
<proteinExistence type="predicted"/>
<protein>
    <submittedName>
        <fullName evidence="3">DUF4397 domain-containing protein</fullName>
    </submittedName>
</protein>
<dbReference type="EMBL" id="CP042436">
    <property type="protein sequence ID" value="QEC63513.1"/>
    <property type="molecule type" value="Genomic_DNA"/>
</dbReference>
<dbReference type="OrthoDB" id="9792011at2"/>
<dbReference type="AlphaFoldDB" id="A0A5B8UX08"/>
<keyword evidence="4" id="KW-1185">Reference proteome</keyword>
<evidence type="ECO:0000259" key="2">
    <source>
        <dbReference type="Pfam" id="PF14344"/>
    </source>
</evidence>
<feature type="chain" id="PRO_5023003618" evidence="1">
    <location>
        <begin position="29"/>
        <end position="226"/>
    </location>
</feature>
<dbReference type="KEGG" id="mgin:FRZ54_13300"/>
<keyword evidence="1" id="KW-0732">Signal</keyword>